<protein>
    <submittedName>
        <fullName evidence="7">D-isomer specific 2-hydroxyacid dehydrogenase NAD-binding protein</fullName>
    </submittedName>
</protein>
<dbReference type="SUPFAM" id="SSF52283">
    <property type="entry name" value="Formate/glycerate dehydrogenase catalytic domain-like"/>
    <property type="match status" value="1"/>
</dbReference>
<dbReference type="InterPro" id="IPR006139">
    <property type="entry name" value="D-isomer_2_OHA_DH_cat_dom"/>
</dbReference>
<evidence type="ECO:0000313" key="8">
    <source>
        <dbReference type="Proteomes" id="UP000051248"/>
    </source>
</evidence>
<name>A0A0R1K694_9LACO</name>
<dbReference type="PANTHER" id="PTHR43333">
    <property type="entry name" value="2-HACID_DH_C DOMAIN-CONTAINING PROTEIN"/>
    <property type="match status" value="1"/>
</dbReference>
<gene>
    <name evidence="7" type="ORF">FD03_GL001319</name>
</gene>
<evidence type="ECO:0000256" key="3">
    <source>
        <dbReference type="ARBA" id="ARBA00023027"/>
    </source>
</evidence>
<dbReference type="InterPro" id="IPR036291">
    <property type="entry name" value="NAD(P)-bd_dom_sf"/>
</dbReference>
<evidence type="ECO:0000256" key="1">
    <source>
        <dbReference type="ARBA" id="ARBA00005854"/>
    </source>
</evidence>
<feature type="domain" description="D-isomer specific 2-hydroxyacid dehydrogenase catalytic" evidence="5">
    <location>
        <begin position="10"/>
        <end position="305"/>
    </location>
</feature>
<sequence>MDMKVLSLVNLTDHQRERIEKIPSVDLTVTAPENVTAADLKDVEVLYNWSNSLKDDILKSSSLNWIQVVRAGVESLPLRELSEKGITLTNGSGANSINIAEQTLAYMLILMRNMNLSVLHQAKKEWKHDEPYNEVYGKTVMIVGVGHVGSKIAQYAKALGMKTVGVRRSDQTDVNIDEMIPMSDFKDGVKHANFVINALPDTEDTNGIFNAELFDEMSKKAFYINIGRGKTTNMDDLVSALQEKKIAGAALDVVTPEPLNEDSPLWDMKNVIITPHNAGMSVHYADRAFGIFKRNLKSYVENGEVVENVVVFGKRVSD</sequence>
<dbReference type="Pfam" id="PF00389">
    <property type="entry name" value="2-Hacid_dh"/>
    <property type="match status" value="1"/>
</dbReference>
<evidence type="ECO:0000256" key="2">
    <source>
        <dbReference type="ARBA" id="ARBA00023002"/>
    </source>
</evidence>
<reference evidence="7 8" key="1">
    <citation type="journal article" date="2015" name="Genome Announc.">
        <title>Expanding the biotechnology potential of lactobacilli through comparative genomics of 213 strains and associated genera.</title>
        <authorList>
            <person name="Sun Z."/>
            <person name="Harris H.M."/>
            <person name="McCann A."/>
            <person name="Guo C."/>
            <person name="Argimon S."/>
            <person name="Zhang W."/>
            <person name="Yang X."/>
            <person name="Jeffery I.B."/>
            <person name="Cooney J.C."/>
            <person name="Kagawa T.F."/>
            <person name="Liu W."/>
            <person name="Song Y."/>
            <person name="Salvetti E."/>
            <person name="Wrobel A."/>
            <person name="Rasinkangas P."/>
            <person name="Parkhill J."/>
            <person name="Rea M.C."/>
            <person name="O'Sullivan O."/>
            <person name="Ritari J."/>
            <person name="Douillard F.P."/>
            <person name="Paul Ross R."/>
            <person name="Yang R."/>
            <person name="Briner A.E."/>
            <person name="Felis G.E."/>
            <person name="de Vos W.M."/>
            <person name="Barrangou R."/>
            <person name="Klaenhammer T.R."/>
            <person name="Caufield P.W."/>
            <person name="Cui Y."/>
            <person name="Zhang H."/>
            <person name="O'Toole P.W."/>
        </authorList>
    </citation>
    <scope>NUCLEOTIDE SEQUENCE [LARGE SCALE GENOMIC DNA]</scope>
    <source>
        <strain evidence="7 8">DSM 19682</strain>
    </source>
</reference>
<dbReference type="Pfam" id="PF02826">
    <property type="entry name" value="2-Hacid_dh_C"/>
    <property type="match status" value="1"/>
</dbReference>
<keyword evidence="2 4" id="KW-0560">Oxidoreductase</keyword>
<dbReference type="AlphaFoldDB" id="A0A0R1K694"/>
<dbReference type="STRING" id="1423775.FD03_GL001319"/>
<dbReference type="Gene3D" id="3.40.50.720">
    <property type="entry name" value="NAD(P)-binding Rossmann-like Domain"/>
    <property type="match status" value="2"/>
</dbReference>
<dbReference type="GO" id="GO:0051287">
    <property type="term" value="F:NAD binding"/>
    <property type="evidence" value="ECO:0007669"/>
    <property type="project" value="InterPro"/>
</dbReference>
<keyword evidence="3" id="KW-0520">NAD</keyword>
<dbReference type="Proteomes" id="UP000051248">
    <property type="component" value="Unassembled WGS sequence"/>
</dbReference>
<keyword evidence="8" id="KW-1185">Reference proteome</keyword>
<evidence type="ECO:0000259" key="5">
    <source>
        <dbReference type="Pfam" id="PF00389"/>
    </source>
</evidence>
<dbReference type="CDD" id="cd05300">
    <property type="entry name" value="2-Hacid_dh_1"/>
    <property type="match status" value="1"/>
</dbReference>
<dbReference type="PANTHER" id="PTHR43333:SF1">
    <property type="entry name" value="D-ISOMER SPECIFIC 2-HYDROXYACID DEHYDROGENASE NAD-BINDING DOMAIN-CONTAINING PROTEIN"/>
    <property type="match status" value="1"/>
</dbReference>
<dbReference type="GO" id="GO:0016616">
    <property type="term" value="F:oxidoreductase activity, acting on the CH-OH group of donors, NAD or NADP as acceptor"/>
    <property type="evidence" value="ECO:0007669"/>
    <property type="project" value="InterPro"/>
</dbReference>
<evidence type="ECO:0000313" key="7">
    <source>
        <dbReference type="EMBL" id="KRK78960.1"/>
    </source>
</evidence>
<proteinExistence type="inferred from homology"/>
<evidence type="ECO:0000259" key="6">
    <source>
        <dbReference type="Pfam" id="PF02826"/>
    </source>
</evidence>
<organism evidence="7 8">
    <name type="scientific">Companilactobacillus nodensis DSM 19682 = JCM 14932 = NBRC 107160</name>
    <dbReference type="NCBI Taxonomy" id="1423775"/>
    <lineage>
        <taxon>Bacteria</taxon>
        <taxon>Bacillati</taxon>
        <taxon>Bacillota</taxon>
        <taxon>Bacilli</taxon>
        <taxon>Lactobacillales</taxon>
        <taxon>Lactobacillaceae</taxon>
        <taxon>Companilactobacillus</taxon>
    </lineage>
</organism>
<evidence type="ECO:0000256" key="4">
    <source>
        <dbReference type="RuleBase" id="RU003719"/>
    </source>
</evidence>
<dbReference type="InterPro" id="IPR006140">
    <property type="entry name" value="D-isomer_DH_NAD-bd"/>
</dbReference>
<comment type="caution">
    <text evidence="7">The sequence shown here is derived from an EMBL/GenBank/DDBJ whole genome shotgun (WGS) entry which is preliminary data.</text>
</comment>
<accession>A0A0R1K694</accession>
<comment type="similarity">
    <text evidence="1 4">Belongs to the D-isomer specific 2-hydroxyacid dehydrogenase family.</text>
</comment>
<dbReference type="PATRIC" id="fig|1423775.4.peg.1349"/>
<dbReference type="eggNOG" id="COG0111">
    <property type="taxonomic scope" value="Bacteria"/>
</dbReference>
<dbReference type="EMBL" id="AZDZ01000019">
    <property type="protein sequence ID" value="KRK78960.1"/>
    <property type="molecule type" value="Genomic_DNA"/>
</dbReference>
<dbReference type="SUPFAM" id="SSF51735">
    <property type="entry name" value="NAD(P)-binding Rossmann-fold domains"/>
    <property type="match status" value="1"/>
</dbReference>
<feature type="domain" description="D-isomer specific 2-hydroxyacid dehydrogenase NAD-binding" evidence="6">
    <location>
        <begin position="104"/>
        <end position="278"/>
    </location>
</feature>